<evidence type="ECO:0000313" key="4">
    <source>
        <dbReference type="Proteomes" id="UP000265581"/>
    </source>
</evidence>
<protein>
    <recommendedName>
        <fullName evidence="5">SH3 domain-containing protein</fullName>
    </recommendedName>
</protein>
<organism evidence="3 4">
    <name type="scientific">Aeromicrobium endophyticum</name>
    <dbReference type="NCBI Taxonomy" id="2292704"/>
    <lineage>
        <taxon>Bacteria</taxon>
        <taxon>Bacillati</taxon>
        <taxon>Actinomycetota</taxon>
        <taxon>Actinomycetes</taxon>
        <taxon>Propionibacteriales</taxon>
        <taxon>Nocardioidaceae</taxon>
        <taxon>Aeromicrobium</taxon>
    </lineage>
</organism>
<feature type="chain" id="PRO_5039105417" description="SH3 domain-containing protein" evidence="2">
    <location>
        <begin position="25"/>
        <end position="284"/>
    </location>
</feature>
<proteinExistence type="predicted"/>
<reference evidence="3 4" key="1">
    <citation type="submission" date="2018-08" db="EMBL/GenBank/DDBJ databases">
        <title>Aeromicrobium sp. M2KJ-4, whole genome shotgun sequence.</title>
        <authorList>
            <person name="Tuo L."/>
        </authorList>
    </citation>
    <scope>NUCLEOTIDE SEQUENCE [LARGE SCALE GENOMIC DNA]</scope>
    <source>
        <strain evidence="3 4">M2KJ-4</strain>
    </source>
</reference>
<dbReference type="Proteomes" id="UP000265581">
    <property type="component" value="Unassembled WGS sequence"/>
</dbReference>
<keyword evidence="2" id="KW-0732">Signal</keyword>
<name>A0A371PAR1_9ACTN</name>
<evidence type="ECO:0000256" key="2">
    <source>
        <dbReference type="SAM" id="SignalP"/>
    </source>
</evidence>
<dbReference type="RefSeq" id="WP_119703158.1">
    <property type="nucleotide sequence ID" value="NZ_JBHSOI010000001.1"/>
</dbReference>
<feature type="coiled-coil region" evidence="1">
    <location>
        <begin position="202"/>
        <end position="229"/>
    </location>
</feature>
<feature type="signal peptide" evidence="2">
    <location>
        <begin position="1"/>
        <end position="24"/>
    </location>
</feature>
<evidence type="ECO:0000313" key="3">
    <source>
        <dbReference type="EMBL" id="REK73044.1"/>
    </source>
</evidence>
<evidence type="ECO:0008006" key="5">
    <source>
        <dbReference type="Google" id="ProtNLM"/>
    </source>
</evidence>
<accession>A0A371PAR1</accession>
<gene>
    <name evidence="3" type="ORF">DX116_05505</name>
</gene>
<dbReference type="AlphaFoldDB" id="A0A371PAR1"/>
<keyword evidence="1" id="KW-0175">Coiled coil</keyword>
<comment type="caution">
    <text evidence="3">The sequence shown here is derived from an EMBL/GenBank/DDBJ whole genome shotgun (WGS) entry which is preliminary data.</text>
</comment>
<dbReference type="EMBL" id="QUBR01000001">
    <property type="protein sequence ID" value="REK73044.1"/>
    <property type="molecule type" value="Genomic_DNA"/>
</dbReference>
<dbReference type="OrthoDB" id="9872272at2"/>
<sequence length="284" mass="29179">MRTSVLSRSIVAAAALAVGSAVLAAVPATAATPSGITREMVLTAANGVRAAQESIDPPPVATQQAVRAILNRACNVDADAGEFVNPGTINALPVRPGSSADGLAVGGQVVNFLTPSTRWCLAGVVASTTPSFDLTGSMTLTAQPSGGGPERSITAPLSGDVVATPPLVLSDGISGLPTFTAAGAATKTTYVPAKTVKDKKTKAEKMAAKKKYKKRIAAAKKKYAKALDKAGSNKAKKATAKKAYSAARTSAKSKYRYATANYRIVKKATKAKDVRPFNLTLLTF</sequence>
<keyword evidence="4" id="KW-1185">Reference proteome</keyword>
<evidence type="ECO:0000256" key="1">
    <source>
        <dbReference type="SAM" id="Coils"/>
    </source>
</evidence>